<name>A0A941GDZ4_NIACI</name>
<reference evidence="2" key="1">
    <citation type="submission" date="2021-04" db="EMBL/GenBank/DDBJ databases">
        <title>Genomic analysis of electroactive and textile dye degrading Bacillus circulans strain: DC10 isolated from constructed wetland-microbial fuel cells treating textile dye wastewaters.</title>
        <authorList>
            <person name="Patel D.U."/>
            <person name="Desai C.R."/>
        </authorList>
    </citation>
    <scope>NUCLEOTIDE SEQUENCE</scope>
    <source>
        <strain evidence="2">DC10</strain>
    </source>
</reference>
<evidence type="ECO:0000256" key="1">
    <source>
        <dbReference type="SAM" id="Phobius"/>
    </source>
</evidence>
<dbReference type="RefSeq" id="WP_212116920.1">
    <property type="nucleotide sequence ID" value="NZ_JAGTPX020000002.1"/>
</dbReference>
<keyword evidence="1" id="KW-0472">Membrane</keyword>
<evidence type="ECO:0000313" key="2">
    <source>
        <dbReference type="EMBL" id="MBR8668299.1"/>
    </source>
</evidence>
<feature type="transmembrane region" description="Helical" evidence="1">
    <location>
        <begin position="53"/>
        <end position="72"/>
    </location>
</feature>
<comment type="caution">
    <text evidence="2">The sequence shown here is derived from an EMBL/GenBank/DDBJ whole genome shotgun (WGS) entry which is preliminary data.</text>
</comment>
<organism evidence="2">
    <name type="scientific">Niallia circulans</name>
    <name type="common">Bacillus circulans</name>
    <dbReference type="NCBI Taxonomy" id="1397"/>
    <lineage>
        <taxon>Bacteria</taxon>
        <taxon>Bacillati</taxon>
        <taxon>Bacillota</taxon>
        <taxon>Bacilli</taxon>
        <taxon>Bacillales</taxon>
        <taxon>Bacillaceae</taxon>
        <taxon>Niallia</taxon>
    </lineage>
</organism>
<feature type="transmembrane region" description="Helical" evidence="1">
    <location>
        <begin position="6"/>
        <end position="24"/>
    </location>
</feature>
<protein>
    <submittedName>
        <fullName evidence="2">Uncharacterized protein</fullName>
    </submittedName>
</protein>
<keyword evidence="1" id="KW-1133">Transmembrane helix</keyword>
<sequence length="399" mass="45816">MSLYILALLSLVIVVPVMYLLPLGLSNRGKFIIIGLALCVSAIGILSRELFPIWQSILIMLLFLIIASYFLMKNWSNVLFELSEEVAESVTENVQETIEVKDSKATTNSVIEEEDIITYVSNINSEEILINEENVTLDKTVDSLDVELDLDVIEKLELTEQEEAIYPSVEEQEILDKELDDEAVEKSYLAEIEKMLDEDASPVIDLIEERKEDEIEEIPFPIYEESEVAVSSEKNEQEQHLDDLSLDVLAEVDIEDEKILEQENIVELQDFSAKEMLDEVAEITIEEDQANPIESDGHEKENEVSGLAHKIINNTLSQLEMMKHSMDKEKFEIVLKQCLKESIPLNEYFAFSTLLIDIYVQNNENDKLKNLLYILHDKFAEQPIVLEQIKFMAEKYLNE</sequence>
<accession>A0A941GDZ4</accession>
<keyword evidence="1" id="KW-0812">Transmembrane</keyword>
<dbReference type="EMBL" id="JAGTPX010000002">
    <property type="protein sequence ID" value="MBR8668299.1"/>
    <property type="molecule type" value="Genomic_DNA"/>
</dbReference>
<dbReference type="AlphaFoldDB" id="A0A941GDZ4"/>
<proteinExistence type="predicted"/>
<gene>
    <name evidence="2" type="ORF">KD144_01995</name>
</gene>
<feature type="transmembrane region" description="Helical" evidence="1">
    <location>
        <begin position="31"/>
        <end position="47"/>
    </location>
</feature>